<dbReference type="Proteomes" id="UP000587760">
    <property type="component" value="Unassembled WGS sequence"/>
</dbReference>
<dbReference type="RefSeq" id="WP_184743524.1">
    <property type="nucleotide sequence ID" value="NZ_JACHGJ010000001.1"/>
</dbReference>
<reference evidence="1 2" key="1">
    <citation type="submission" date="2020-08" db="EMBL/GenBank/DDBJ databases">
        <title>Genomic Encyclopedia of Type Strains, Phase IV (KMG-IV): sequencing the most valuable type-strain genomes for metagenomic binning, comparative biology and taxonomic classification.</title>
        <authorList>
            <person name="Goeker M."/>
        </authorList>
    </citation>
    <scope>NUCLEOTIDE SEQUENCE [LARGE SCALE GENOMIC DNA]</scope>
    <source>
        <strain evidence="1 2">DSM 2461</strain>
    </source>
</reference>
<comment type="caution">
    <text evidence="1">The sequence shown here is derived from an EMBL/GenBank/DDBJ whole genome shotgun (WGS) entry which is preliminary data.</text>
</comment>
<protein>
    <submittedName>
        <fullName evidence="1">Uncharacterized protein</fullName>
    </submittedName>
</protein>
<keyword evidence="2" id="KW-1185">Reference proteome</keyword>
<dbReference type="AlphaFoldDB" id="A0A841R7M1"/>
<name>A0A841R7M1_9SPIO</name>
<sequence length="165" mass="19257">MTKDKYIVLSPDNFLFRKADRLVKRALKIRKKKSQTILLLSAEKKCLSHDIQRDIPDIDLSVAMEHSIFASLTDPNRYNFRFAGQFAQGLSLFEFFDSDKKETFRLKKETRSLFEDSLFHYYSGQHIRAYGGFSNVLKIHGADTLAQYYMKLCEKLLDKPDDSDI</sequence>
<gene>
    <name evidence="1" type="ORF">HNR50_000602</name>
</gene>
<proteinExistence type="predicted"/>
<evidence type="ECO:0000313" key="1">
    <source>
        <dbReference type="EMBL" id="MBB6478969.1"/>
    </source>
</evidence>
<organism evidence="1 2">
    <name type="scientific">Spirochaeta isovalerica</name>
    <dbReference type="NCBI Taxonomy" id="150"/>
    <lineage>
        <taxon>Bacteria</taxon>
        <taxon>Pseudomonadati</taxon>
        <taxon>Spirochaetota</taxon>
        <taxon>Spirochaetia</taxon>
        <taxon>Spirochaetales</taxon>
        <taxon>Spirochaetaceae</taxon>
        <taxon>Spirochaeta</taxon>
    </lineage>
</organism>
<evidence type="ECO:0000313" key="2">
    <source>
        <dbReference type="Proteomes" id="UP000587760"/>
    </source>
</evidence>
<dbReference type="EMBL" id="JACHGJ010000001">
    <property type="protein sequence ID" value="MBB6478969.1"/>
    <property type="molecule type" value="Genomic_DNA"/>
</dbReference>
<accession>A0A841R7M1</accession>